<feature type="region of interest" description="Disordered" evidence="2">
    <location>
        <begin position="181"/>
        <end position="227"/>
    </location>
</feature>
<dbReference type="PANTHER" id="PTHR33768">
    <property type="entry name" value="MIP11318P"/>
    <property type="match status" value="1"/>
</dbReference>
<proteinExistence type="inferred from homology"/>
<evidence type="ECO:0000313" key="3">
    <source>
        <dbReference type="EMBL" id="EKC29037.1"/>
    </source>
</evidence>
<evidence type="ECO:0000313" key="5">
    <source>
        <dbReference type="Proteomes" id="UP000005408"/>
    </source>
</evidence>
<dbReference type="Proteomes" id="UP000005408">
    <property type="component" value="Unassembled WGS sequence"/>
</dbReference>
<reference evidence="4" key="2">
    <citation type="submission" date="2022-08" db="UniProtKB">
        <authorList>
            <consortium name="EnsemblMetazoa"/>
        </authorList>
    </citation>
    <scope>IDENTIFICATION</scope>
    <source>
        <strain evidence="4">05x7-T-G4-1.051#20</strain>
    </source>
</reference>
<dbReference type="PANTHER" id="PTHR33768:SF5">
    <property type="entry name" value="SPERM AXONEMAL MAINTENANCE PROTEIN CFAP97D1"/>
    <property type="match status" value="1"/>
</dbReference>
<dbReference type="HOGENOM" id="CLU_097298_0_1_1"/>
<dbReference type="OMA" id="ITHENFA"/>
<evidence type="ECO:0000256" key="1">
    <source>
        <dbReference type="ARBA" id="ARBA00008315"/>
    </source>
</evidence>
<reference evidence="3" key="1">
    <citation type="journal article" date="2012" name="Nature">
        <title>The oyster genome reveals stress adaptation and complexity of shell formation.</title>
        <authorList>
            <person name="Zhang G."/>
            <person name="Fang X."/>
            <person name="Guo X."/>
            <person name="Li L."/>
            <person name="Luo R."/>
            <person name="Xu F."/>
            <person name="Yang P."/>
            <person name="Zhang L."/>
            <person name="Wang X."/>
            <person name="Qi H."/>
            <person name="Xiong Z."/>
            <person name="Que H."/>
            <person name="Xie Y."/>
            <person name="Holland P.W."/>
            <person name="Paps J."/>
            <person name="Zhu Y."/>
            <person name="Wu F."/>
            <person name="Chen Y."/>
            <person name="Wang J."/>
            <person name="Peng C."/>
            <person name="Meng J."/>
            <person name="Yang L."/>
            <person name="Liu J."/>
            <person name="Wen B."/>
            <person name="Zhang N."/>
            <person name="Huang Z."/>
            <person name="Zhu Q."/>
            <person name="Feng Y."/>
            <person name="Mount A."/>
            <person name="Hedgecock D."/>
            <person name="Xu Z."/>
            <person name="Liu Y."/>
            <person name="Domazet-Loso T."/>
            <person name="Du Y."/>
            <person name="Sun X."/>
            <person name="Zhang S."/>
            <person name="Liu B."/>
            <person name="Cheng P."/>
            <person name="Jiang X."/>
            <person name="Li J."/>
            <person name="Fan D."/>
            <person name="Wang W."/>
            <person name="Fu W."/>
            <person name="Wang T."/>
            <person name="Wang B."/>
            <person name="Zhang J."/>
            <person name="Peng Z."/>
            <person name="Li Y."/>
            <person name="Li N."/>
            <person name="Wang J."/>
            <person name="Chen M."/>
            <person name="He Y."/>
            <person name="Tan F."/>
            <person name="Song X."/>
            <person name="Zheng Q."/>
            <person name="Huang R."/>
            <person name="Yang H."/>
            <person name="Du X."/>
            <person name="Chen L."/>
            <person name="Yang M."/>
            <person name="Gaffney P.M."/>
            <person name="Wang S."/>
            <person name="Luo L."/>
            <person name="She Z."/>
            <person name="Ming Y."/>
            <person name="Huang W."/>
            <person name="Zhang S."/>
            <person name="Huang B."/>
            <person name="Zhang Y."/>
            <person name="Qu T."/>
            <person name="Ni P."/>
            <person name="Miao G."/>
            <person name="Wang J."/>
            <person name="Wang Q."/>
            <person name="Steinberg C.E."/>
            <person name="Wang H."/>
            <person name="Li N."/>
            <person name="Qian L."/>
            <person name="Zhang G."/>
            <person name="Li Y."/>
            <person name="Yang H."/>
            <person name="Liu X."/>
            <person name="Wang J."/>
            <person name="Yin Y."/>
            <person name="Wang J."/>
        </authorList>
    </citation>
    <scope>NUCLEOTIDE SEQUENCE [LARGE SCALE GENOMIC DNA]</scope>
    <source>
        <strain evidence="3">05x7-T-G4-1.051#20</strain>
    </source>
</reference>
<protein>
    <recommendedName>
        <fullName evidence="6">Cilia- and flagella-associated protein 97</fullName>
    </recommendedName>
</protein>
<dbReference type="EMBL" id="JH818839">
    <property type="protein sequence ID" value="EKC29037.1"/>
    <property type="molecule type" value="Genomic_DNA"/>
</dbReference>
<dbReference type="KEGG" id="crg:105319720"/>
<dbReference type="InterPro" id="IPR038792">
    <property type="entry name" value="CFAP97D1/2"/>
</dbReference>
<sequence length="227" mass="27182">MHRAYQPLTPANNIYLRQRWDQEFYEEHRKKISLAKSVIDNKPPKTYMHLHIKLKKLQMEGERLAIVERDNRILLEKMAFIMRTGGSVDNRKEDYMQKSLNKTKRQRELLRITHENFAILKRLTAKEPHYHHMRWQDEWNINQRYMMNISKFPLYWKNKHLVPYEVHKEKIAEANRRIRNQQEQQMNDKGSKPEVSGSKANGTVSPQSGLLSPQIRIQSPSSDHVED</sequence>
<dbReference type="InterPro" id="IPR029488">
    <property type="entry name" value="Hmw/CFAP97"/>
</dbReference>
<keyword evidence="5" id="KW-1185">Reference proteome</keyword>
<dbReference type="Pfam" id="PF13879">
    <property type="entry name" value="Hmw_CFAP97"/>
    <property type="match status" value="1"/>
</dbReference>
<evidence type="ECO:0000313" key="4">
    <source>
        <dbReference type="EnsemblMetazoa" id="G6575.1:cds"/>
    </source>
</evidence>
<name>K1PXU2_MAGGI</name>
<evidence type="ECO:0000256" key="2">
    <source>
        <dbReference type="SAM" id="MobiDB-lite"/>
    </source>
</evidence>
<gene>
    <name evidence="3" type="ORF">CGI_10017002</name>
</gene>
<organism evidence="3">
    <name type="scientific">Magallana gigas</name>
    <name type="common">Pacific oyster</name>
    <name type="synonym">Crassostrea gigas</name>
    <dbReference type="NCBI Taxonomy" id="29159"/>
    <lineage>
        <taxon>Eukaryota</taxon>
        <taxon>Metazoa</taxon>
        <taxon>Spiralia</taxon>
        <taxon>Lophotrochozoa</taxon>
        <taxon>Mollusca</taxon>
        <taxon>Bivalvia</taxon>
        <taxon>Autobranchia</taxon>
        <taxon>Pteriomorphia</taxon>
        <taxon>Ostreida</taxon>
        <taxon>Ostreoidea</taxon>
        <taxon>Ostreidae</taxon>
        <taxon>Magallana</taxon>
    </lineage>
</organism>
<accession>K1PXU2</accession>
<feature type="compositionally biased region" description="Polar residues" evidence="2">
    <location>
        <begin position="198"/>
        <end position="227"/>
    </location>
</feature>
<dbReference type="EnsemblMetazoa" id="G6575.1">
    <property type="protein sequence ID" value="G6575.1:cds"/>
    <property type="gene ID" value="G6575"/>
</dbReference>
<evidence type="ECO:0008006" key="6">
    <source>
        <dbReference type="Google" id="ProtNLM"/>
    </source>
</evidence>
<dbReference type="AlphaFoldDB" id="K1PXU2"/>
<comment type="similarity">
    <text evidence="1">Belongs to the CFAP97 family.</text>
</comment>
<dbReference type="OrthoDB" id="2163395at2759"/>